<feature type="domain" description="PpiC" evidence="15">
    <location>
        <begin position="135"/>
        <end position="240"/>
    </location>
</feature>
<evidence type="ECO:0000256" key="4">
    <source>
        <dbReference type="ARBA" id="ARBA00006071"/>
    </source>
</evidence>
<keyword evidence="7 12" id="KW-0697">Rotamase</keyword>
<dbReference type="GO" id="GO:0016853">
    <property type="term" value="F:isomerase activity"/>
    <property type="evidence" value="ECO:0007669"/>
    <property type="project" value="UniProtKB-KW"/>
</dbReference>
<dbReference type="Gene3D" id="3.10.50.40">
    <property type="match status" value="1"/>
</dbReference>
<feature type="signal peptide" evidence="14">
    <location>
        <begin position="1"/>
        <end position="20"/>
    </location>
</feature>
<name>A0ABS0ZI31_9STRE</name>
<reference evidence="16 17" key="1">
    <citation type="journal article" date="2021" name="Int. J. Syst. Evol. Microbiol.">
        <title>Streptococcus vicugnae sp. nov., isolated from faeces of alpacas (Vicugna pacos) and cattle (Bos taurus), Streptococcus zalophi sp. nov., and Streptococcus pacificus sp. nov., isolated from respiratory tract of California sea lions (Zalophus californianus).</title>
        <authorList>
            <person name="Volokhov D.V."/>
            <person name="Zagorodnyaya T.A."/>
            <person name="Shen Z."/>
            <person name="Blom J."/>
            <person name="Furtak V.A."/>
            <person name="Eisenberg T."/>
            <person name="Fan P."/>
            <person name="Jeong K.C."/>
            <person name="Gao Y."/>
            <person name="Zhang S."/>
            <person name="Amselle M."/>
        </authorList>
    </citation>
    <scope>NUCLEOTIDE SEQUENCE [LARGE SCALE GENOMIC DNA]</scope>
    <source>
        <strain evidence="16 17">CSL7591</strain>
    </source>
</reference>
<dbReference type="PROSITE" id="PS51257">
    <property type="entry name" value="PROKAR_LIPOPROTEIN"/>
    <property type="match status" value="1"/>
</dbReference>
<evidence type="ECO:0000256" key="2">
    <source>
        <dbReference type="ARBA" id="ARBA00003828"/>
    </source>
</evidence>
<dbReference type="EC" id="5.2.1.8" evidence="12"/>
<dbReference type="HAMAP" id="MF_01145">
    <property type="entry name" value="Foldase_PrsA"/>
    <property type="match status" value="1"/>
</dbReference>
<comment type="similarity">
    <text evidence="4 12">Belongs to the PrsA family.</text>
</comment>
<evidence type="ECO:0000256" key="8">
    <source>
        <dbReference type="ARBA" id="ARBA00023136"/>
    </source>
</evidence>
<proteinExistence type="inferred from homology"/>
<dbReference type="InterPro" id="IPR000297">
    <property type="entry name" value="PPIase_PpiC"/>
</dbReference>
<dbReference type="Pfam" id="PF13145">
    <property type="entry name" value="Rotamase_2"/>
    <property type="match status" value="1"/>
</dbReference>
<evidence type="ECO:0000256" key="9">
    <source>
        <dbReference type="ARBA" id="ARBA00023139"/>
    </source>
</evidence>
<dbReference type="Proteomes" id="UP000653045">
    <property type="component" value="Unassembled WGS sequence"/>
</dbReference>
<feature type="region of interest" description="Disordered" evidence="13">
    <location>
        <begin position="296"/>
        <end position="335"/>
    </location>
</feature>
<keyword evidence="9 12" id="KW-0564">Palmitate</keyword>
<dbReference type="InterPro" id="IPR027304">
    <property type="entry name" value="Trigger_fact/SurA_dom_sf"/>
</dbReference>
<organism evidence="16 17">
    <name type="scientific">Streptococcus pacificus</name>
    <dbReference type="NCBI Taxonomy" id="2740577"/>
    <lineage>
        <taxon>Bacteria</taxon>
        <taxon>Bacillati</taxon>
        <taxon>Bacillota</taxon>
        <taxon>Bacilli</taxon>
        <taxon>Lactobacillales</taxon>
        <taxon>Streptococcaceae</taxon>
        <taxon>Streptococcus</taxon>
    </lineage>
</organism>
<dbReference type="SUPFAM" id="SSF54534">
    <property type="entry name" value="FKBP-like"/>
    <property type="match status" value="1"/>
</dbReference>
<comment type="caution">
    <text evidence="16">The sequence shown here is derived from an EMBL/GenBank/DDBJ whole genome shotgun (WGS) entry which is preliminary data.</text>
</comment>
<evidence type="ECO:0000256" key="14">
    <source>
        <dbReference type="SAM" id="SignalP"/>
    </source>
</evidence>
<evidence type="ECO:0000313" key="17">
    <source>
        <dbReference type="Proteomes" id="UP000653045"/>
    </source>
</evidence>
<comment type="catalytic activity">
    <reaction evidence="1 12">
        <text>[protein]-peptidylproline (omega=180) = [protein]-peptidylproline (omega=0)</text>
        <dbReference type="Rhea" id="RHEA:16237"/>
        <dbReference type="Rhea" id="RHEA-COMP:10747"/>
        <dbReference type="Rhea" id="RHEA-COMP:10748"/>
        <dbReference type="ChEBI" id="CHEBI:83833"/>
        <dbReference type="ChEBI" id="CHEBI:83834"/>
        <dbReference type="EC" id="5.2.1.8"/>
    </reaction>
</comment>
<feature type="compositionally biased region" description="Basic and acidic residues" evidence="13">
    <location>
        <begin position="305"/>
        <end position="335"/>
    </location>
</feature>
<dbReference type="PANTHER" id="PTHR47245">
    <property type="entry name" value="PEPTIDYLPROLYL ISOMERASE"/>
    <property type="match status" value="1"/>
</dbReference>
<dbReference type="InterPro" id="IPR050245">
    <property type="entry name" value="PrsA_foldase"/>
</dbReference>
<evidence type="ECO:0000256" key="6">
    <source>
        <dbReference type="ARBA" id="ARBA00022729"/>
    </source>
</evidence>
<accession>A0ABS0ZI31</accession>
<gene>
    <name evidence="12" type="primary">prsA</name>
    <name evidence="16" type="ORF">JHK62_02940</name>
</gene>
<dbReference type="EMBL" id="JAENBO010000001">
    <property type="protein sequence ID" value="MBJ8325637.1"/>
    <property type="molecule type" value="Genomic_DNA"/>
</dbReference>
<comment type="subcellular location">
    <subcellularLocation>
        <location evidence="3 12">Cell membrane</location>
        <topology evidence="3 12">Lipid-anchor</topology>
    </subcellularLocation>
</comment>
<keyword evidence="5 12" id="KW-1003">Cell membrane</keyword>
<sequence>MKKRLFATGLVTLLSVVTLAACSTSKGADDKLATMKGDTITLSDFYNEVKSSTAAQQSMVTLILERVFEDQYGDKVSDKEVTDAYNENAKQYGDQFEQALAQAGTTAEQYKKTIRLEKLLEYAINKAAEKELNDEAYQMAYENYTPETTAQVIVLDSEEAANATLEEVRAEGADFAKIAQEKSLDKDNIEVTFDSADNKVLPDVMKTAFALDVNGISGVVPIVDTSTYRTNYYIVKTTKKADKDADWKTYKKRLKEMFVTQKTNDPAFRNVVISEALDKANVKIKDDSFANVLSQFAPTDANQATDEKGSDDKKSDDKESKDKKESDDKKSDDKN</sequence>
<keyword evidence="11 12" id="KW-0449">Lipoprotein</keyword>
<evidence type="ECO:0000259" key="15">
    <source>
        <dbReference type="Pfam" id="PF13145"/>
    </source>
</evidence>
<keyword evidence="8 12" id="KW-0472">Membrane</keyword>
<evidence type="ECO:0000256" key="3">
    <source>
        <dbReference type="ARBA" id="ARBA00004193"/>
    </source>
</evidence>
<keyword evidence="17" id="KW-1185">Reference proteome</keyword>
<evidence type="ECO:0000256" key="1">
    <source>
        <dbReference type="ARBA" id="ARBA00000971"/>
    </source>
</evidence>
<dbReference type="InterPro" id="IPR023059">
    <property type="entry name" value="Foldase_PrsA"/>
</dbReference>
<evidence type="ECO:0000256" key="13">
    <source>
        <dbReference type="SAM" id="MobiDB-lite"/>
    </source>
</evidence>
<comment type="function">
    <text evidence="2 12">Plays a major role in protein secretion by helping the post-translocational extracellular folding of several secreted proteins.</text>
</comment>
<protein>
    <recommendedName>
        <fullName evidence="12">Foldase protein PrsA</fullName>
        <ecNumber evidence="12">5.2.1.8</ecNumber>
    </recommendedName>
</protein>
<evidence type="ECO:0000256" key="7">
    <source>
        <dbReference type="ARBA" id="ARBA00023110"/>
    </source>
</evidence>
<evidence type="ECO:0000256" key="11">
    <source>
        <dbReference type="ARBA" id="ARBA00023288"/>
    </source>
</evidence>
<dbReference type="PANTHER" id="PTHR47245:SF1">
    <property type="entry name" value="FOLDASE PROTEIN PRSA"/>
    <property type="match status" value="1"/>
</dbReference>
<evidence type="ECO:0000256" key="10">
    <source>
        <dbReference type="ARBA" id="ARBA00023235"/>
    </source>
</evidence>
<evidence type="ECO:0000256" key="5">
    <source>
        <dbReference type="ARBA" id="ARBA00022475"/>
    </source>
</evidence>
<evidence type="ECO:0000313" key="16">
    <source>
        <dbReference type="EMBL" id="MBJ8325637.1"/>
    </source>
</evidence>
<keyword evidence="6 12" id="KW-0732">Signal</keyword>
<dbReference type="SUPFAM" id="SSF109998">
    <property type="entry name" value="Triger factor/SurA peptide-binding domain-like"/>
    <property type="match status" value="1"/>
</dbReference>
<feature type="chain" id="PRO_5046502086" description="Foldase protein PrsA" evidence="14">
    <location>
        <begin position="21"/>
        <end position="335"/>
    </location>
</feature>
<dbReference type="Gene3D" id="1.10.4030.10">
    <property type="entry name" value="Porin chaperone SurA, peptide-binding domain"/>
    <property type="match status" value="1"/>
</dbReference>
<dbReference type="RefSeq" id="WP_199575181.1">
    <property type="nucleotide sequence ID" value="NZ_JAENBO010000001.1"/>
</dbReference>
<dbReference type="InterPro" id="IPR046357">
    <property type="entry name" value="PPIase_dom_sf"/>
</dbReference>
<evidence type="ECO:0000256" key="12">
    <source>
        <dbReference type="HAMAP-Rule" id="MF_01145"/>
    </source>
</evidence>
<keyword evidence="10 12" id="KW-0413">Isomerase</keyword>